<dbReference type="GO" id="GO:0005125">
    <property type="term" value="F:cytokine activity"/>
    <property type="evidence" value="ECO:0007669"/>
    <property type="project" value="UniProtKB-KW"/>
</dbReference>
<keyword evidence="5" id="KW-0964">Secreted</keyword>
<feature type="non-terminal residue" evidence="11">
    <location>
        <position position="131"/>
    </location>
</feature>
<dbReference type="PANTHER" id="PTHR48492">
    <property type="entry name" value="INTERLEUKIN-7"/>
    <property type="match status" value="1"/>
</dbReference>
<keyword evidence="6 10" id="KW-0732">Signal</keyword>
<feature type="non-terminal residue" evidence="11">
    <location>
        <position position="1"/>
    </location>
</feature>
<keyword evidence="9" id="KW-0325">Glycoprotein</keyword>
<evidence type="ECO:0000256" key="6">
    <source>
        <dbReference type="ARBA" id="ARBA00022729"/>
    </source>
</evidence>
<dbReference type="Gene3D" id="1.20.1250.50">
    <property type="match status" value="1"/>
</dbReference>
<evidence type="ECO:0000256" key="3">
    <source>
        <dbReference type="ARBA" id="ARBA00019460"/>
    </source>
</evidence>
<dbReference type="GO" id="GO:0006955">
    <property type="term" value="P:immune response"/>
    <property type="evidence" value="ECO:0007669"/>
    <property type="project" value="InterPro"/>
</dbReference>
<feature type="signal peptide" evidence="10">
    <location>
        <begin position="1"/>
        <end position="23"/>
    </location>
</feature>
<reference evidence="11 12" key="1">
    <citation type="submission" date="2019-09" db="EMBL/GenBank/DDBJ databases">
        <title>Bird 10,000 Genomes (B10K) Project - Family phase.</title>
        <authorList>
            <person name="Zhang G."/>
        </authorList>
    </citation>
    <scope>NUCLEOTIDE SEQUENCE [LARGE SCALE GENOMIC DNA]</scope>
    <source>
        <strain evidence="11">B10K-DU-001-53</strain>
        <tissue evidence="11">Muscle</tissue>
    </source>
</reference>
<keyword evidence="4" id="KW-0202">Cytokine</keyword>
<evidence type="ECO:0000313" key="11">
    <source>
        <dbReference type="EMBL" id="NXJ15112.1"/>
    </source>
</evidence>
<evidence type="ECO:0000256" key="2">
    <source>
        <dbReference type="ARBA" id="ARBA00007621"/>
    </source>
</evidence>
<comment type="caution">
    <text evidence="11">The sequence shown here is derived from an EMBL/GenBank/DDBJ whole genome shotgun (WGS) entry which is preliminary data.</text>
</comment>
<evidence type="ECO:0000256" key="1">
    <source>
        <dbReference type="ARBA" id="ARBA00004613"/>
    </source>
</evidence>
<dbReference type="GO" id="GO:0008083">
    <property type="term" value="F:growth factor activity"/>
    <property type="evidence" value="ECO:0007669"/>
    <property type="project" value="UniProtKB-KW"/>
</dbReference>
<keyword evidence="12" id="KW-1185">Reference proteome</keyword>
<gene>
    <name evidence="11" type="primary">Il7</name>
    <name evidence="11" type="ORF">ODOGUJ_R02830</name>
</gene>
<keyword evidence="7" id="KW-0339">Growth factor</keyword>
<dbReference type="InterPro" id="IPR038325">
    <property type="entry name" value="IL7_sf"/>
</dbReference>
<dbReference type="OrthoDB" id="9829887at2759"/>
<dbReference type="EMBL" id="VXAB01012688">
    <property type="protein sequence ID" value="NXJ15112.1"/>
    <property type="molecule type" value="Genomic_DNA"/>
</dbReference>
<proteinExistence type="inferred from homology"/>
<dbReference type="PRINTS" id="PR00435">
    <property type="entry name" value="INTERLEUKIN7"/>
</dbReference>
<evidence type="ECO:0000256" key="9">
    <source>
        <dbReference type="ARBA" id="ARBA00023180"/>
    </source>
</evidence>
<dbReference type="InterPro" id="IPR001181">
    <property type="entry name" value="IL-7"/>
</dbReference>
<protein>
    <recommendedName>
        <fullName evidence="3">Interleukin-7</fullName>
    </recommendedName>
</protein>
<evidence type="ECO:0000313" key="12">
    <source>
        <dbReference type="Proteomes" id="UP000522663"/>
    </source>
</evidence>
<name>A0A7K9YYE9_9GALL</name>
<comment type="similarity">
    <text evidence="2">Belongs to the IL-7/IL-9 family.</text>
</comment>
<dbReference type="GO" id="GO:0005615">
    <property type="term" value="C:extracellular space"/>
    <property type="evidence" value="ECO:0007669"/>
    <property type="project" value="UniProtKB-KW"/>
</dbReference>
<evidence type="ECO:0000256" key="4">
    <source>
        <dbReference type="ARBA" id="ARBA00022514"/>
    </source>
</evidence>
<evidence type="ECO:0000256" key="5">
    <source>
        <dbReference type="ARBA" id="ARBA00022525"/>
    </source>
</evidence>
<feature type="chain" id="PRO_5029831501" description="Interleukin-7" evidence="10">
    <location>
        <begin position="24"/>
        <end position="131"/>
    </location>
</feature>
<accession>A0A7K9YYE9</accession>
<sequence length="131" mass="14962">NPAFFRSIFWVLPLLIVLSPVNSSSCTMGNKSTEIRVKYENILSHDIQELVNMSAGYRGRCCKNIGRENNKMFFCNDTQEIGSLQSMACNMLRIFKLNKKINKEFRRKAALVSCGTLKVLQCKCEDQKQVS</sequence>
<evidence type="ECO:0000256" key="7">
    <source>
        <dbReference type="ARBA" id="ARBA00023030"/>
    </source>
</evidence>
<keyword evidence="8" id="KW-1015">Disulfide bond</keyword>
<organism evidence="11 12">
    <name type="scientific">Odontophorus gujanensis</name>
    <name type="common">marbled wood quail</name>
    <dbReference type="NCBI Taxonomy" id="886794"/>
    <lineage>
        <taxon>Eukaryota</taxon>
        <taxon>Metazoa</taxon>
        <taxon>Chordata</taxon>
        <taxon>Craniata</taxon>
        <taxon>Vertebrata</taxon>
        <taxon>Euteleostomi</taxon>
        <taxon>Archelosauria</taxon>
        <taxon>Archosauria</taxon>
        <taxon>Dinosauria</taxon>
        <taxon>Saurischia</taxon>
        <taxon>Theropoda</taxon>
        <taxon>Coelurosauria</taxon>
        <taxon>Aves</taxon>
        <taxon>Neognathae</taxon>
        <taxon>Galloanserae</taxon>
        <taxon>Galliformes</taxon>
        <taxon>Odontophoridae</taxon>
        <taxon>Odontophorus</taxon>
    </lineage>
</organism>
<dbReference type="Pfam" id="PF01415">
    <property type="entry name" value="IL7"/>
    <property type="match status" value="1"/>
</dbReference>
<dbReference type="AlphaFoldDB" id="A0A7K9YYE9"/>
<dbReference type="GO" id="GO:0005139">
    <property type="term" value="F:interleukin-7 receptor binding"/>
    <property type="evidence" value="ECO:0007669"/>
    <property type="project" value="InterPro"/>
</dbReference>
<evidence type="ECO:0000256" key="8">
    <source>
        <dbReference type="ARBA" id="ARBA00023157"/>
    </source>
</evidence>
<dbReference type="PANTHER" id="PTHR48492:SF1">
    <property type="entry name" value="INTERLEUKIN-7"/>
    <property type="match status" value="1"/>
</dbReference>
<dbReference type="Proteomes" id="UP000522663">
    <property type="component" value="Unassembled WGS sequence"/>
</dbReference>
<comment type="subcellular location">
    <subcellularLocation>
        <location evidence="1">Secreted</location>
    </subcellularLocation>
</comment>
<evidence type="ECO:0000256" key="10">
    <source>
        <dbReference type="SAM" id="SignalP"/>
    </source>
</evidence>